<dbReference type="Gene3D" id="1.10.1740.10">
    <property type="match status" value="1"/>
</dbReference>
<dbReference type="PANTHER" id="PTHR43133:SF46">
    <property type="entry name" value="RNA POLYMERASE SIGMA-70 FACTOR ECF SUBFAMILY"/>
    <property type="match status" value="1"/>
</dbReference>
<dbReference type="GO" id="GO:0006352">
    <property type="term" value="P:DNA-templated transcription initiation"/>
    <property type="evidence" value="ECO:0007669"/>
    <property type="project" value="InterPro"/>
</dbReference>
<evidence type="ECO:0000313" key="7">
    <source>
        <dbReference type="EMBL" id="TDE13366.1"/>
    </source>
</evidence>
<dbReference type="GO" id="GO:0003677">
    <property type="term" value="F:DNA binding"/>
    <property type="evidence" value="ECO:0007669"/>
    <property type="project" value="InterPro"/>
</dbReference>
<dbReference type="Pfam" id="PF04542">
    <property type="entry name" value="Sigma70_r2"/>
    <property type="match status" value="1"/>
</dbReference>
<dbReference type="InterPro" id="IPR014284">
    <property type="entry name" value="RNA_pol_sigma-70_dom"/>
</dbReference>
<sequence>MQDPLLSEDLQSGNLFHISTDDSERPQSREMSAALFLKTTFEENPGKGLELLFRRFYNPLCSHAVRFVYSKQIAEDLVSEVFFQFYRTRAYENITSSYTSYLFRSVRNECYTYMRREFGKTDSLDTSAETTISTYHQQPDAEIHYNNLFLKVNEVIGKLPTQCQRVFLMSRFENKKYNEIADELHISPKTVEVHISKALKYLRSALRGEWMISWLLTLLTSCFVAA</sequence>
<dbReference type="InterPro" id="IPR007627">
    <property type="entry name" value="RNA_pol_sigma70_r2"/>
</dbReference>
<name>A0A4R5DH68_9BACT</name>
<dbReference type="NCBIfam" id="TIGR02985">
    <property type="entry name" value="Sig70_bacteroi1"/>
    <property type="match status" value="1"/>
</dbReference>
<evidence type="ECO:0000313" key="8">
    <source>
        <dbReference type="Proteomes" id="UP000294850"/>
    </source>
</evidence>
<gene>
    <name evidence="7" type="ORF">E0F88_20230</name>
</gene>
<keyword evidence="4" id="KW-0804">Transcription</keyword>
<dbReference type="SUPFAM" id="SSF88946">
    <property type="entry name" value="Sigma2 domain of RNA polymerase sigma factors"/>
    <property type="match status" value="1"/>
</dbReference>
<dbReference type="InterPro" id="IPR036388">
    <property type="entry name" value="WH-like_DNA-bd_sf"/>
</dbReference>
<protein>
    <submittedName>
        <fullName evidence="7">RNA polymerase sigma-70 factor</fullName>
    </submittedName>
</protein>
<keyword evidence="8" id="KW-1185">Reference proteome</keyword>
<accession>A0A4R5DH68</accession>
<evidence type="ECO:0000259" key="6">
    <source>
        <dbReference type="Pfam" id="PF08281"/>
    </source>
</evidence>
<reference evidence="7 8" key="1">
    <citation type="submission" date="2019-03" db="EMBL/GenBank/DDBJ databases">
        <title>Dyadobacter AR-3-6 sp. nov., isolated from arctic soil.</title>
        <authorList>
            <person name="Chaudhary D.K."/>
        </authorList>
    </citation>
    <scope>NUCLEOTIDE SEQUENCE [LARGE SCALE GENOMIC DNA]</scope>
    <source>
        <strain evidence="7 8">AR-3-6</strain>
    </source>
</reference>
<dbReference type="InterPro" id="IPR013249">
    <property type="entry name" value="RNA_pol_sigma70_r4_t2"/>
</dbReference>
<dbReference type="OrthoDB" id="1524077at2"/>
<dbReference type="AlphaFoldDB" id="A0A4R5DH68"/>
<feature type="domain" description="RNA polymerase sigma factor 70 region 4 type 2" evidence="6">
    <location>
        <begin position="152"/>
        <end position="202"/>
    </location>
</feature>
<keyword evidence="3" id="KW-0731">Sigma factor</keyword>
<dbReference type="PANTHER" id="PTHR43133">
    <property type="entry name" value="RNA POLYMERASE ECF-TYPE SIGMA FACTO"/>
    <property type="match status" value="1"/>
</dbReference>
<keyword evidence="2" id="KW-0805">Transcription regulation</keyword>
<dbReference type="SUPFAM" id="SSF88659">
    <property type="entry name" value="Sigma3 and sigma4 domains of RNA polymerase sigma factors"/>
    <property type="match status" value="1"/>
</dbReference>
<comment type="similarity">
    <text evidence="1">Belongs to the sigma-70 factor family. ECF subfamily.</text>
</comment>
<dbReference type="EMBL" id="SMFL01000007">
    <property type="protein sequence ID" value="TDE13366.1"/>
    <property type="molecule type" value="Genomic_DNA"/>
</dbReference>
<feature type="domain" description="RNA polymerase sigma-70 region 2" evidence="5">
    <location>
        <begin position="52"/>
        <end position="117"/>
    </location>
</feature>
<dbReference type="NCBIfam" id="TIGR02937">
    <property type="entry name" value="sigma70-ECF"/>
    <property type="match status" value="1"/>
</dbReference>
<dbReference type="InterPro" id="IPR013324">
    <property type="entry name" value="RNA_pol_sigma_r3/r4-like"/>
</dbReference>
<proteinExistence type="inferred from homology"/>
<dbReference type="InterPro" id="IPR013325">
    <property type="entry name" value="RNA_pol_sigma_r2"/>
</dbReference>
<evidence type="ECO:0000259" key="5">
    <source>
        <dbReference type="Pfam" id="PF04542"/>
    </source>
</evidence>
<evidence type="ECO:0000256" key="3">
    <source>
        <dbReference type="ARBA" id="ARBA00023082"/>
    </source>
</evidence>
<dbReference type="InterPro" id="IPR014327">
    <property type="entry name" value="RNA_pol_sigma70_bacteroid"/>
</dbReference>
<organism evidence="7 8">
    <name type="scientific">Dyadobacter psychrotolerans</name>
    <dbReference type="NCBI Taxonomy" id="2541721"/>
    <lineage>
        <taxon>Bacteria</taxon>
        <taxon>Pseudomonadati</taxon>
        <taxon>Bacteroidota</taxon>
        <taxon>Cytophagia</taxon>
        <taxon>Cytophagales</taxon>
        <taxon>Spirosomataceae</taxon>
        <taxon>Dyadobacter</taxon>
    </lineage>
</organism>
<comment type="caution">
    <text evidence="7">The sequence shown here is derived from an EMBL/GenBank/DDBJ whole genome shotgun (WGS) entry which is preliminary data.</text>
</comment>
<dbReference type="InterPro" id="IPR039425">
    <property type="entry name" value="RNA_pol_sigma-70-like"/>
</dbReference>
<evidence type="ECO:0000256" key="4">
    <source>
        <dbReference type="ARBA" id="ARBA00023163"/>
    </source>
</evidence>
<dbReference type="Proteomes" id="UP000294850">
    <property type="component" value="Unassembled WGS sequence"/>
</dbReference>
<dbReference type="RefSeq" id="WP_131960087.1">
    <property type="nucleotide sequence ID" value="NZ_SMFL01000007.1"/>
</dbReference>
<evidence type="ECO:0000256" key="1">
    <source>
        <dbReference type="ARBA" id="ARBA00010641"/>
    </source>
</evidence>
<dbReference type="CDD" id="cd06171">
    <property type="entry name" value="Sigma70_r4"/>
    <property type="match status" value="1"/>
</dbReference>
<evidence type="ECO:0000256" key="2">
    <source>
        <dbReference type="ARBA" id="ARBA00023015"/>
    </source>
</evidence>
<dbReference type="GO" id="GO:0016987">
    <property type="term" value="F:sigma factor activity"/>
    <property type="evidence" value="ECO:0007669"/>
    <property type="project" value="UniProtKB-KW"/>
</dbReference>
<dbReference type="Pfam" id="PF08281">
    <property type="entry name" value="Sigma70_r4_2"/>
    <property type="match status" value="1"/>
</dbReference>
<dbReference type="Gene3D" id="1.10.10.10">
    <property type="entry name" value="Winged helix-like DNA-binding domain superfamily/Winged helix DNA-binding domain"/>
    <property type="match status" value="1"/>
</dbReference>